<dbReference type="Pfam" id="PF01266">
    <property type="entry name" value="DAO"/>
    <property type="match status" value="1"/>
</dbReference>
<dbReference type="SUPFAM" id="SSF51905">
    <property type="entry name" value="FAD/NAD(P)-binding domain"/>
    <property type="match status" value="1"/>
</dbReference>
<name>A0A067PUR5_9AGAM</name>
<accession>A0A067PUR5</accession>
<dbReference type="Proteomes" id="UP000027265">
    <property type="component" value="Unassembled WGS sequence"/>
</dbReference>
<evidence type="ECO:0000313" key="3">
    <source>
        <dbReference type="Proteomes" id="UP000027265"/>
    </source>
</evidence>
<dbReference type="PANTHER" id="PTHR13847">
    <property type="entry name" value="SARCOSINE DEHYDROGENASE-RELATED"/>
    <property type="match status" value="1"/>
</dbReference>
<evidence type="ECO:0000313" key="2">
    <source>
        <dbReference type="EMBL" id="KDQ55012.1"/>
    </source>
</evidence>
<protein>
    <recommendedName>
        <fullName evidence="1">FAD dependent oxidoreductase domain-containing protein</fullName>
    </recommendedName>
</protein>
<feature type="domain" description="FAD dependent oxidoreductase" evidence="1">
    <location>
        <begin position="49"/>
        <end position="478"/>
    </location>
</feature>
<dbReference type="AlphaFoldDB" id="A0A067PUR5"/>
<sequence length="516" mass="57363">MLSTYAVVYQRIKASPGIPWGPNSTLSFWTVPPSPIAKHTAETFITHADIVVIGSGITGTSFVRAALHYAGERPLKIVMLEARDACSGATGRNGGHINPPLYADYGDLKAKYGEKEAKTIIKFRISHLNEMKIVAKDEEISKVSQVRDVESLDVYLDQELFDEATRDLQVWKKDMPFESQECHLYEKQDPIERFHLTNSVVGCISNVAGAMHPYRFVTSLLERLLRRHPDNFHLFTNTPCTEISPPTSSTPYYTILTPRGSLTTPHVVHATNGWASHLLEPMRAKIIPVRGNMTAQRPGQSLEPSTKNGNRSWVFFSPGGYDYLTQLPDGEHELMFGGGFAQANKNALLEVGNVNDGEYNFGTMNYISGVLPLLFGPSNWGAEKVPSPDLPSTQWDRGRVKAMWSGILGVSADYMPWVGRVPVKMTARPQPPHVSTPKAGKIESGAPITSPPGEWIAAGYTGEGMVNAWMCGKALAYMVLDVEEQNKVSDWLPETYRISQRRWRNANVESLLERFK</sequence>
<dbReference type="PANTHER" id="PTHR13847:SF213">
    <property type="entry name" value="DEPENDENT OXIDOREDUCTASE, PUTATIVE-RELATED"/>
    <property type="match status" value="1"/>
</dbReference>
<dbReference type="EMBL" id="KL197727">
    <property type="protein sequence ID" value="KDQ55012.1"/>
    <property type="molecule type" value="Genomic_DNA"/>
</dbReference>
<dbReference type="InParanoid" id="A0A067PUR5"/>
<dbReference type="Gene3D" id="3.30.9.10">
    <property type="entry name" value="D-Amino Acid Oxidase, subunit A, domain 2"/>
    <property type="match status" value="1"/>
</dbReference>
<dbReference type="InterPro" id="IPR036188">
    <property type="entry name" value="FAD/NAD-bd_sf"/>
</dbReference>
<proteinExistence type="predicted"/>
<organism evidence="2 3">
    <name type="scientific">Jaapia argillacea MUCL 33604</name>
    <dbReference type="NCBI Taxonomy" id="933084"/>
    <lineage>
        <taxon>Eukaryota</taxon>
        <taxon>Fungi</taxon>
        <taxon>Dikarya</taxon>
        <taxon>Basidiomycota</taxon>
        <taxon>Agaricomycotina</taxon>
        <taxon>Agaricomycetes</taxon>
        <taxon>Agaricomycetidae</taxon>
        <taxon>Jaapiales</taxon>
        <taxon>Jaapiaceae</taxon>
        <taxon>Jaapia</taxon>
    </lineage>
</organism>
<dbReference type="InterPro" id="IPR006076">
    <property type="entry name" value="FAD-dep_OxRdtase"/>
</dbReference>
<evidence type="ECO:0000259" key="1">
    <source>
        <dbReference type="Pfam" id="PF01266"/>
    </source>
</evidence>
<gene>
    <name evidence="2" type="ORF">JAAARDRAFT_135046</name>
</gene>
<dbReference type="GO" id="GO:0005737">
    <property type="term" value="C:cytoplasm"/>
    <property type="evidence" value="ECO:0007669"/>
    <property type="project" value="TreeGrafter"/>
</dbReference>
<dbReference type="STRING" id="933084.A0A067PUR5"/>
<dbReference type="OrthoDB" id="429143at2759"/>
<keyword evidence="3" id="KW-1185">Reference proteome</keyword>
<reference evidence="3" key="1">
    <citation type="journal article" date="2014" name="Proc. Natl. Acad. Sci. U.S.A.">
        <title>Extensive sampling of basidiomycete genomes demonstrates inadequacy of the white-rot/brown-rot paradigm for wood decay fungi.</title>
        <authorList>
            <person name="Riley R."/>
            <person name="Salamov A.A."/>
            <person name="Brown D.W."/>
            <person name="Nagy L.G."/>
            <person name="Floudas D."/>
            <person name="Held B.W."/>
            <person name="Levasseur A."/>
            <person name="Lombard V."/>
            <person name="Morin E."/>
            <person name="Otillar R."/>
            <person name="Lindquist E.A."/>
            <person name="Sun H."/>
            <person name="LaButti K.M."/>
            <person name="Schmutz J."/>
            <person name="Jabbour D."/>
            <person name="Luo H."/>
            <person name="Baker S.E."/>
            <person name="Pisabarro A.G."/>
            <person name="Walton J.D."/>
            <person name="Blanchette R.A."/>
            <person name="Henrissat B."/>
            <person name="Martin F."/>
            <person name="Cullen D."/>
            <person name="Hibbett D.S."/>
            <person name="Grigoriev I.V."/>
        </authorList>
    </citation>
    <scope>NUCLEOTIDE SEQUENCE [LARGE SCALE GENOMIC DNA]</scope>
    <source>
        <strain evidence="3">MUCL 33604</strain>
    </source>
</reference>
<dbReference type="HOGENOM" id="CLU_022730_2_1_1"/>
<dbReference type="Gene3D" id="3.50.50.60">
    <property type="entry name" value="FAD/NAD(P)-binding domain"/>
    <property type="match status" value="1"/>
</dbReference>